<name>A0A8D9FRP2_9VIRU</name>
<reference evidence="3" key="1">
    <citation type="submission" date="2021-06" db="EMBL/GenBank/DDBJ databases">
        <authorList>
            <person name="Gannon L."/>
            <person name="Redgwell R T."/>
            <person name="Michniewski S."/>
            <person name="Harrison D C."/>
            <person name="Millard A."/>
        </authorList>
    </citation>
    <scope>NUCLEOTIDE SEQUENCE</scope>
</reference>
<protein>
    <submittedName>
        <fullName evidence="3">Baseplate hub + tail lysozyme</fullName>
    </submittedName>
</protein>
<dbReference type="SUPFAM" id="SSF69255">
    <property type="entry name" value="gp5 N-terminal domain-like"/>
    <property type="match status" value="1"/>
</dbReference>
<proteinExistence type="predicted"/>
<feature type="domain" description="Gp5/Type VI secretion system Vgr protein OB-fold" evidence="2">
    <location>
        <begin position="11"/>
        <end position="79"/>
    </location>
</feature>
<evidence type="ECO:0000256" key="1">
    <source>
        <dbReference type="SAM" id="MobiDB-lite"/>
    </source>
</evidence>
<feature type="region of interest" description="Disordered" evidence="1">
    <location>
        <begin position="257"/>
        <end position="281"/>
    </location>
</feature>
<accession>A0A8D9FRP2</accession>
<dbReference type="Gene3D" id="2.40.50.260">
    <property type="entry name" value="Nucleic acid-binding protein domain"/>
    <property type="match status" value="1"/>
</dbReference>
<dbReference type="InterPro" id="IPR006531">
    <property type="entry name" value="Gp5/Vgr_OB"/>
</dbReference>
<dbReference type="EMBL" id="OU342829">
    <property type="protein sequence ID" value="CAG7580916.1"/>
    <property type="molecule type" value="Genomic_DNA"/>
</dbReference>
<organism evidence="3">
    <name type="scientific">uncultured marine phage</name>
    <dbReference type="NCBI Taxonomy" id="707152"/>
    <lineage>
        <taxon>Viruses</taxon>
        <taxon>environmental samples</taxon>
    </lineage>
</organism>
<sequence length="540" mass="61437">MEKDLSNKVFVGKVEDNEDPKKLGRCRIRVLNVYDDAIPVEAIPWASPHKDLNGNSFILPEVGKIVTITFDHGKYYMPIYHYAQHYNVNLEKKLTSLSGESYTSMRSLVFDHKTQIFSNDTDGLMMDYKFSQINIKDGSIDLNLKNNSGKVSIGTNNATQEAILGTNFLAWFDEFVDNLLGSSGGPYLGNYGAPVIANPAFINVLIKYKAQKDPKFLSDNVYFNDNGYVNKVDRIAESQIGDDWKSTIEENELVVKEGTPPFKPDDASPEWTPDGTLTPPSDGATPATILSDDEINNQPPTKEVNPDVEVLIALMKDKGYIIYERPYEVNTVGVRYQYPGQEYSNRFMDRLYVLYKDNKDNWIIKYWMITTIPGLYASSKKAPLLLKDDVGKSRGGLGILKPAQYIDVYYMGYHRKKVREQRAMKTTSKSKQLAYRDQNYGSSKITYSNEDPKNAKGGYNFAMYIHRAYPGGTRVNNWSEGCQTFGDKNALNEYFDICETHKKKWGNKFTYTLVTSRDVEDMETKLKQIERRNQKNGGNT</sequence>
<evidence type="ECO:0000313" key="3">
    <source>
        <dbReference type="EMBL" id="CAG7580916.1"/>
    </source>
</evidence>
<dbReference type="Pfam" id="PF04717">
    <property type="entry name" value="Phage_base_V"/>
    <property type="match status" value="1"/>
</dbReference>
<evidence type="ECO:0000259" key="2">
    <source>
        <dbReference type="Pfam" id="PF04717"/>
    </source>
</evidence>
<gene>
    <name evidence="3" type="primary">gp5</name>
    <name evidence="3" type="ORF">SLAVMIC_00600</name>
</gene>